<dbReference type="RefSeq" id="WP_008045080.1">
    <property type="nucleotide sequence ID" value="NZ_CH724151.1"/>
</dbReference>
<dbReference type="Proteomes" id="UP000005953">
    <property type="component" value="Unassembled WGS sequence"/>
</dbReference>
<protein>
    <submittedName>
        <fullName evidence="2">Uncharacterized protein</fullName>
    </submittedName>
</protein>
<dbReference type="OrthoDB" id="9148828at2"/>
<dbReference type="HOGENOM" id="CLU_034540_0_0_6"/>
<accession>A4B9X9</accession>
<dbReference type="GO" id="GO:0005975">
    <property type="term" value="P:carbohydrate metabolic process"/>
    <property type="evidence" value="ECO:0007669"/>
    <property type="project" value="InterPro"/>
</dbReference>
<dbReference type="EMBL" id="AAOE01000001">
    <property type="protein sequence ID" value="EAR11430.1"/>
    <property type="molecule type" value="Genomic_DNA"/>
</dbReference>
<evidence type="ECO:0000256" key="1">
    <source>
        <dbReference type="SAM" id="SignalP"/>
    </source>
</evidence>
<dbReference type="STRING" id="314283.MED297_21122"/>
<evidence type="ECO:0000313" key="3">
    <source>
        <dbReference type="Proteomes" id="UP000005953"/>
    </source>
</evidence>
<dbReference type="AlphaFoldDB" id="A4B9X9"/>
<dbReference type="Gene3D" id="1.50.10.10">
    <property type="match status" value="1"/>
</dbReference>
<keyword evidence="3" id="KW-1185">Reference proteome</keyword>
<keyword evidence="1" id="KW-0732">Signal</keyword>
<evidence type="ECO:0000313" key="2">
    <source>
        <dbReference type="EMBL" id="EAR11430.1"/>
    </source>
</evidence>
<feature type="signal peptide" evidence="1">
    <location>
        <begin position="1"/>
        <end position="19"/>
    </location>
</feature>
<reference evidence="2 3" key="1">
    <citation type="submission" date="2006-02" db="EMBL/GenBank/DDBJ databases">
        <authorList>
            <person name="Pinhassi J."/>
            <person name="Pedros-Alio C."/>
            <person name="Ferriera S."/>
            <person name="Johnson J."/>
            <person name="Kravitz S."/>
            <person name="Halpern A."/>
            <person name="Remington K."/>
            <person name="Beeson K."/>
            <person name="Tran B."/>
            <person name="Rogers Y.-H."/>
            <person name="Friedman R."/>
            <person name="Venter J.C."/>
        </authorList>
    </citation>
    <scope>NUCLEOTIDE SEQUENCE [LARGE SCALE GENOMIC DNA]</scope>
    <source>
        <strain evidence="2 3">MED297</strain>
    </source>
</reference>
<dbReference type="InterPro" id="IPR012341">
    <property type="entry name" value="6hp_glycosidase-like_sf"/>
</dbReference>
<proteinExistence type="predicted"/>
<comment type="caution">
    <text evidence="2">The sequence shown here is derived from an EMBL/GenBank/DDBJ whole genome shotgun (WGS) entry which is preliminary data.</text>
</comment>
<name>A4B9X9_9GAMM</name>
<gene>
    <name evidence="2" type="ORF">MED297_21122</name>
</gene>
<dbReference type="SUPFAM" id="SSF48208">
    <property type="entry name" value="Six-hairpin glycosidases"/>
    <property type="match status" value="1"/>
</dbReference>
<feature type="chain" id="PRO_5002666311" evidence="1">
    <location>
        <begin position="20"/>
        <end position="571"/>
    </location>
</feature>
<sequence>MKRIFLTLLVALSIPLTLADTWPTGHFVLETEALTVDVTILDVSDSDIHTQVSWSGSNELGLMAGSVTGHFTLTQPNEAHFQLSPTSGDVFMLKQTTFGELVFRFQSDARPELNTSGFLKPDQQAPLSFSTVSVDEARDALPPLSRWVDYLNDDIWPYWRSDEAARFVGTRCNDGSLPDLDTLCPELRPEWIRAGLDQNYIRMVSRQTYAYGVIFHLTGNTDALALMNEGVQRILQRINDDGSVVTHLQDGAPLYLDGQQTSQDIAYAQVGLAMAYYLTGDEDLLRSIDRIKQHLFSNYRNEHWNMLAWTLTDQQPGDAQQQELVAQLDQLNAYLLLMYPLLPEPMQRDWQVDIEWLVTVLLDSFHQPEQHRFAGQLVNGQANQPGERHNDYGHSVKSYWMILLAGERLNRPDWIETAETGIRHITEQAFRFHSRPEAFSTWAYQSYSRNSSWWEYAELTQASATMALRDDEFVRYLPEAYRGWFGQFVDPTWGGVWMGAGGGAKQHLWKNAYHETELALVAAITTAKLQKTPYSLFFAEEQTQFQPYFFDGEVQTVVPAGLGRQRVIFSP</sequence>
<dbReference type="InterPro" id="IPR008928">
    <property type="entry name" value="6-hairpin_glycosidase_sf"/>
</dbReference>
<organism evidence="2 3">
    <name type="scientific">Reinekea blandensis MED297</name>
    <dbReference type="NCBI Taxonomy" id="314283"/>
    <lineage>
        <taxon>Bacteria</taxon>
        <taxon>Pseudomonadati</taxon>
        <taxon>Pseudomonadota</taxon>
        <taxon>Gammaproteobacteria</taxon>
        <taxon>Oceanospirillales</taxon>
        <taxon>Saccharospirillaceae</taxon>
        <taxon>Reinekea</taxon>
    </lineage>
</organism>